<dbReference type="EMBL" id="SKFG01000002">
    <property type="protein sequence ID" value="TCZ80093.1"/>
    <property type="molecule type" value="Genomic_DNA"/>
</dbReference>
<gene>
    <name evidence="2" type="ORF">E0485_04340</name>
</gene>
<reference evidence="2 3" key="1">
    <citation type="submission" date="2019-03" db="EMBL/GenBank/DDBJ databases">
        <authorList>
            <person name="Kim M.K.M."/>
        </authorList>
    </citation>
    <scope>NUCLEOTIDE SEQUENCE [LARGE SCALE GENOMIC DNA]</scope>
    <source>
        <strain evidence="2 3">18JY21-1</strain>
    </source>
</reference>
<dbReference type="RefSeq" id="WP_132416739.1">
    <property type="nucleotide sequence ID" value="NZ_SKFG01000002.1"/>
</dbReference>
<feature type="transmembrane region" description="Helical" evidence="1">
    <location>
        <begin position="6"/>
        <end position="23"/>
    </location>
</feature>
<dbReference type="Proteomes" id="UP000295418">
    <property type="component" value="Unassembled WGS sequence"/>
</dbReference>
<evidence type="ECO:0000313" key="3">
    <source>
        <dbReference type="Proteomes" id="UP000295418"/>
    </source>
</evidence>
<accession>A0A4R4EKT3</accession>
<keyword evidence="1" id="KW-0812">Transmembrane</keyword>
<feature type="transmembrane region" description="Helical" evidence="1">
    <location>
        <begin position="70"/>
        <end position="92"/>
    </location>
</feature>
<keyword evidence="1" id="KW-0472">Membrane</keyword>
<keyword evidence="1" id="KW-1133">Transmembrane helix</keyword>
<sequence>MEIIVGISVVILPFIVLFLYRLLGKWRFIIDVVAAVAAMSFAIVSTVAVYQIRRDGTIFMTNIHRLFDNYIFLISGAYLGMYGLCQLIRYSIKKFLYRI</sequence>
<organism evidence="2 3">
    <name type="scientific">Paenibacillus albiflavus</name>
    <dbReference type="NCBI Taxonomy" id="2545760"/>
    <lineage>
        <taxon>Bacteria</taxon>
        <taxon>Bacillati</taxon>
        <taxon>Bacillota</taxon>
        <taxon>Bacilli</taxon>
        <taxon>Bacillales</taxon>
        <taxon>Paenibacillaceae</taxon>
        <taxon>Paenibacillus</taxon>
    </lineage>
</organism>
<evidence type="ECO:0000313" key="2">
    <source>
        <dbReference type="EMBL" id="TCZ80093.1"/>
    </source>
</evidence>
<protein>
    <submittedName>
        <fullName evidence="2">Uncharacterized protein</fullName>
    </submittedName>
</protein>
<dbReference type="OrthoDB" id="2382012at2"/>
<proteinExistence type="predicted"/>
<feature type="transmembrane region" description="Helical" evidence="1">
    <location>
        <begin position="28"/>
        <end position="50"/>
    </location>
</feature>
<name>A0A4R4EKT3_9BACL</name>
<comment type="caution">
    <text evidence="2">The sequence shown here is derived from an EMBL/GenBank/DDBJ whole genome shotgun (WGS) entry which is preliminary data.</text>
</comment>
<keyword evidence="3" id="KW-1185">Reference proteome</keyword>
<evidence type="ECO:0000256" key="1">
    <source>
        <dbReference type="SAM" id="Phobius"/>
    </source>
</evidence>
<dbReference type="AlphaFoldDB" id="A0A4R4EKT3"/>